<keyword evidence="1" id="KW-1133">Transmembrane helix</keyword>
<sequence length="204" mass="22444">MKHSTSIWSIVLLFTCGCVVQSAVASFGGRCRPAGGLRGINLGLLWDSNEEFSPEDEYFCSETAPKQLRCTCGISTACQEKNDPWGRNIGVCGCCPAWLVVFFIFFTVVCIFTIVSSLYVFCCRGKWWFDGYPKAIQPAISRRGPAMLAPASAPLPPTLFRGYRASDFASEVLPQGTQALPGLDEWVQSEQQDGVREEPGSEFM</sequence>
<dbReference type="AlphaFoldDB" id="G0TUI9"/>
<gene>
    <name evidence="3" type="ORF">TVY486_0402890</name>
</gene>
<evidence type="ECO:0000256" key="2">
    <source>
        <dbReference type="SAM" id="SignalP"/>
    </source>
</evidence>
<dbReference type="PROSITE" id="PS51257">
    <property type="entry name" value="PROKAR_LIPOPROTEIN"/>
    <property type="match status" value="1"/>
</dbReference>
<protein>
    <recommendedName>
        <fullName evidence="4">Enriched in surface-labeled proteome protein 11</fullName>
    </recommendedName>
</protein>
<dbReference type="OMA" id="WFDGYPK"/>
<reference evidence="3" key="1">
    <citation type="journal article" date="2012" name="Proc. Natl. Acad. Sci. U.S.A.">
        <title>Antigenic diversity is generated by distinct evolutionary mechanisms in African trypanosome species.</title>
        <authorList>
            <person name="Jackson A.P."/>
            <person name="Berry A."/>
            <person name="Aslett M."/>
            <person name="Allison H.C."/>
            <person name="Burton P."/>
            <person name="Vavrova-Anderson J."/>
            <person name="Brown R."/>
            <person name="Browne H."/>
            <person name="Corton N."/>
            <person name="Hauser H."/>
            <person name="Gamble J."/>
            <person name="Gilderthorp R."/>
            <person name="Marcello L."/>
            <person name="McQuillan J."/>
            <person name="Otto T.D."/>
            <person name="Quail M.A."/>
            <person name="Sanders M.J."/>
            <person name="van Tonder A."/>
            <person name="Ginger M.L."/>
            <person name="Field M.C."/>
            <person name="Barry J.D."/>
            <person name="Hertz-Fowler C."/>
            <person name="Berriman M."/>
        </authorList>
    </citation>
    <scope>NUCLEOTIDE SEQUENCE</scope>
    <source>
        <strain evidence="3">Y486</strain>
    </source>
</reference>
<name>G0TUI9_TRYVY</name>
<feature type="transmembrane region" description="Helical" evidence="1">
    <location>
        <begin position="97"/>
        <end position="121"/>
    </location>
</feature>
<feature type="signal peptide" evidence="2">
    <location>
        <begin position="1"/>
        <end position="25"/>
    </location>
</feature>
<keyword evidence="1" id="KW-0472">Membrane</keyword>
<proteinExistence type="predicted"/>
<organism evidence="3">
    <name type="scientific">Trypanosoma vivax (strain Y486)</name>
    <dbReference type="NCBI Taxonomy" id="1055687"/>
    <lineage>
        <taxon>Eukaryota</taxon>
        <taxon>Discoba</taxon>
        <taxon>Euglenozoa</taxon>
        <taxon>Kinetoplastea</taxon>
        <taxon>Metakinetoplastina</taxon>
        <taxon>Trypanosomatida</taxon>
        <taxon>Trypanosomatidae</taxon>
        <taxon>Trypanosoma</taxon>
        <taxon>Duttonella</taxon>
    </lineage>
</organism>
<dbReference type="EMBL" id="HE573020">
    <property type="protein sequence ID" value="CCC47623.1"/>
    <property type="molecule type" value="Genomic_DNA"/>
</dbReference>
<keyword evidence="1" id="KW-0812">Transmembrane</keyword>
<evidence type="ECO:0000313" key="3">
    <source>
        <dbReference type="EMBL" id="CCC47623.1"/>
    </source>
</evidence>
<accession>G0TUI9</accession>
<evidence type="ECO:0000256" key="1">
    <source>
        <dbReference type="SAM" id="Phobius"/>
    </source>
</evidence>
<evidence type="ECO:0008006" key="4">
    <source>
        <dbReference type="Google" id="ProtNLM"/>
    </source>
</evidence>
<feature type="chain" id="PRO_5003409743" description="Enriched in surface-labeled proteome protein 11" evidence="2">
    <location>
        <begin position="26"/>
        <end position="204"/>
    </location>
</feature>
<keyword evidence="2" id="KW-0732">Signal</keyword>
<dbReference type="VEuPathDB" id="TriTrypDB:TvY486_0402890"/>